<comment type="subcellular location">
    <subcellularLocation>
        <location evidence="1">Cell membrane</location>
        <topology evidence="1">Peripheral membrane protein</topology>
    </subcellularLocation>
</comment>
<proteinExistence type="predicted"/>
<name>A0ABN2M430_9MICO</name>
<keyword evidence="3" id="KW-0547">Nucleotide-binding</keyword>
<dbReference type="RefSeq" id="WP_344088219.1">
    <property type="nucleotide sequence ID" value="NZ_BAAAPO010000053.1"/>
</dbReference>
<feature type="domain" description="ABC transporter" evidence="6">
    <location>
        <begin position="11"/>
        <end position="236"/>
    </location>
</feature>
<reference evidence="7 8" key="1">
    <citation type="journal article" date="2019" name="Int. J. Syst. Evol. Microbiol.">
        <title>The Global Catalogue of Microorganisms (GCM) 10K type strain sequencing project: providing services to taxonomists for standard genome sequencing and annotation.</title>
        <authorList>
            <consortium name="The Broad Institute Genomics Platform"/>
            <consortium name="The Broad Institute Genome Sequencing Center for Infectious Disease"/>
            <person name="Wu L."/>
            <person name="Ma J."/>
        </authorList>
    </citation>
    <scope>NUCLEOTIDE SEQUENCE [LARGE SCALE GENOMIC DNA]</scope>
    <source>
        <strain evidence="7 8">JCM 15592</strain>
    </source>
</reference>
<dbReference type="InterPro" id="IPR050763">
    <property type="entry name" value="ABC_transporter_ATP-binding"/>
</dbReference>
<evidence type="ECO:0000256" key="4">
    <source>
        <dbReference type="ARBA" id="ARBA00022840"/>
    </source>
</evidence>
<dbReference type="PROSITE" id="PS00211">
    <property type="entry name" value="ABC_TRANSPORTER_1"/>
    <property type="match status" value="1"/>
</dbReference>
<dbReference type="SMART" id="SM00382">
    <property type="entry name" value="AAA"/>
    <property type="match status" value="1"/>
</dbReference>
<dbReference type="InterPro" id="IPR003439">
    <property type="entry name" value="ABC_transporter-like_ATP-bd"/>
</dbReference>
<comment type="caution">
    <text evidence="7">The sequence shown here is derived from an EMBL/GenBank/DDBJ whole genome shotgun (WGS) entry which is preliminary data.</text>
</comment>
<dbReference type="PANTHER" id="PTHR42711">
    <property type="entry name" value="ABC TRANSPORTER ATP-BINDING PROTEIN"/>
    <property type="match status" value="1"/>
</dbReference>
<dbReference type="PROSITE" id="PS50893">
    <property type="entry name" value="ABC_TRANSPORTER_2"/>
    <property type="match status" value="1"/>
</dbReference>
<dbReference type="Gene3D" id="3.40.50.300">
    <property type="entry name" value="P-loop containing nucleotide triphosphate hydrolases"/>
    <property type="match status" value="1"/>
</dbReference>
<evidence type="ECO:0000256" key="1">
    <source>
        <dbReference type="ARBA" id="ARBA00004202"/>
    </source>
</evidence>
<dbReference type="SUPFAM" id="SSF52540">
    <property type="entry name" value="P-loop containing nucleoside triphosphate hydrolases"/>
    <property type="match status" value="1"/>
</dbReference>
<dbReference type="Pfam" id="PF00005">
    <property type="entry name" value="ABC_tran"/>
    <property type="match status" value="1"/>
</dbReference>
<keyword evidence="4 7" id="KW-0067">ATP-binding</keyword>
<dbReference type="InterPro" id="IPR027417">
    <property type="entry name" value="P-loop_NTPase"/>
</dbReference>
<dbReference type="Proteomes" id="UP001499938">
    <property type="component" value="Unassembled WGS sequence"/>
</dbReference>
<evidence type="ECO:0000313" key="8">
    <source>
        <dbReference type="Proteomes" id="UP001499938"/>
    </source>
</evidence>
<evidence type="ECO:0000256" key="3">
    <source>
        <dbReference type="ARBA" id="ARBA00022741"/>
    </source>
</evidence>
<dbReference type="GO" id="GO:0005524">
    <property type="term" value="F:ATP binding"/>
    <property type="evidence" value="ECO:0007669"/>
    <property type="project" value="UniProtKB-KW"/>
</dbReference>
<keyword evidence="8" id="KW-1185">Reference proteome</keyword>
<gene>
    <name evidence="7" type="ORF">GCM10009811_33350</name>
</gene>
<keyword evidence="5" id="KW-0046">Antibiotic resistance</keyword>
<dbReference type="InterPro" id="IPR017871">
    <property type="entry name" value="ABC_transporter-like_CS"/>
</dbReference>
<evidence type="ECO:0000256" key="5">
    <source>
        <dbReference type="ARBA" id="ARBA00023251"/>
    </source>
</evidence>
<keyword evidence="2" id="KW-0813">Transport</keyword>
<dbReference type="PANTHER" id="PTHR42711:SF17">
    <property type="entry name" value="ABC TRANSPORTER ATP-BINDING PROTEIN"/>
    <property type="match status" value="1"/>
</dbReference>
<evidence type="ECO:0000313" key="7">
    <source>
        <dbReference type="EMBL" id="GAA1807160.1"/>
    </source>
</evidence>
<evidence type="ECO:0000256" key="2">
    <source>
        <dbReference type="ARBA" id="ARBA00022448"/>
    </source>
</evidence>
<protein>
    <submittedName>
        <fullName evidence="7">ABC transporter ATP-binding protein</fullName>
    </submittedName>
</protein>
<sequence>MTTLTEDDLHISVSGLRKMYGDFPAVESVDMQVRKGEVFALLGPNGAGKTTTVEILVGVRDRTAGEVSVLGQDPRADRRAWRNRLGVVPQNTGDYMDLTVGEVVDHFASFYSDPIPSAELISMVGLTSKTKSKTTSLSGGQKRRLDVAVGVVGRPELVFLDEPTTGLDPEARREAWDLVNYFRELGATTVLTTHYLDEAEALADRAGIIAAGKMLTVGTIEELGRSAGAATLITFADLPDVAQIIPATLGTVEAAGREDHRFSTSIATDAPTEVLSRLIEHARSLGMAEIPGLSVSRPTLEDTYLRLIQREDAKR</sequence>
<dbReference type="EMBL" id="BAAAPO010000053">
    <property type="protein sequence ID" value="GAA1807160.1"/>
    <property type="molecule type" value="Genomic_DNA"/>
</dbReference>
<evidence type="ECO:0000259" key="6">
    <source>
        <dbReference type="PROSITE" id="PS50893"/>
    </source>
</evidence>
<accession>A0ABN2M430</accession>
<dbReference type="InterPro" id="IPR003593">
    <property type="entry name" value="AAA+_ATPase"/>
</dbReference>
<dbReference type="CDD" id="cd03230">
    <property type="entry name" value="ABC_DR_subfamily_A"/>
    <property type="match status" value="1"/>
</dbReference>
<organism evidence="7 8">
    <name type="scientific">Nostocoides veronense</name>
    <dbReference type="NCBI Taxonomy" id="330836"/>
    <lineage>
        <taxon>Bacteria</taxon>
        <taxon>Bacillati</taxon>
        <taxon>Actinomycetota</taxon>
        <taxon>Actinomycetes</taxon>
        <taxon>Micrococcales</taxon>
        <taxon>Intrasporangiaceae</taxon>
        <taxon>Nostocoides</taxon>
    </lineage>
</organism>